<dbReference type="RefSeq" id="WP_406699529.1">
    <property type="nucleotide sequence ID" value="NZ_CP155447.1"/>
</dbReference>
<accession>A0AAU7CML5</accession>
<dbReference type="PANTHER" id="PTHR47628:SF1">
    <property type="entry name" value="ALIPHATIC AMIDASE EXPRESSION-REGULATING PROTEIN"/>
    <property type="match status" value="1"/>
</dbReference>
<dbReference type="InterPro" id="IPR017777">
    <property type="entry name" value="ABC_urea-bd_UrtA"/>
</dbReference>
<dbReference type="EMBL" id="CP155447">
    <property type="protein sequence ID" value="XBH06679.1"/>
    <property type="molecule type" value="Genomic_DNA"/>
</dbReference>
<sequence length="427" mass="47266">MRRGLIVGAVLLVTVAAIAGITWAFTEVNRPPIRVGLLHSQTGPMAISEQSMIDAEQLAIEEINQQGGLLGRPVIGIVADGKSDPATFAQQAERLISTEKVDIIVGCWTSASRKSVMPVIERADHLMIYPMAYEGLEISPNIIYTGSVATQQVLPALRWSYDTLKARKYFLIGSDYVWPHTVNAIAKDALKGMGVETVGEEYCAFGTSDVKDMVAKIKQVKPDVVISTIAGETNLAFYSQLRQAGVTPDQIPVISCSVGENELRAMDPKDLAGHYSAWGYFQSVDRPENKEFVRKFQAKFGADRVMNDVTVASYNSVRLWAQAVEEGNSVDLKTVKLFLLRQSLDAPEGVISVDPETQHTWRPFYLAKARLDGQFDIIWSVDKPIRPVPYPITRSPTDWNNFLQEMYTRWGGTWANPNAPARSATPE</sequence>
<dbReference type="AlphaFoldDB" id="A0AAU7CML5"/>
<gene>
    <name evidence="1" type="ORF">V5E97_11755</name>
</gene>
<dbReference type="SUPFAM" id="SSF53822">
    <property type="entry name" value="Periplasmic binding protein-like I"/>
    <property type="match status" value="1"/>
</dbReference>
<protein>
    <submittedName>
        <fullName evidence="1">Urea ABC transporter substrate-binding protein</fullName>
    </submittedName>
</protein>
<name>A0AAU7CML5_9BACT</name>
<dbReference type="Pfam" id="PF13433">
    <property type="entry name" value="Peripla_BP_5"/>
    <property type="match status" value="1"/>
</dbReference>
<dbReference type="PANTHER" id="PTHR47628">
    <property type="match status" value="1"/>
</dbReference>
<proteinExistence type="predicted"/>
<dbReference type="Gene3D" id="3.40.50.2300">
    <property type="match status" value="2"/>
</dbReference>
<reference evidence="1" key="1">
    <citation type="submission" date="2024-05" db="EMBL/GenBank/DDBJ databases">
        <title>Planctomycetes of the genus Singulisphaera possess chitinolytic capabilities.</title>
        <authorList>
            <person name="Ivanova A."/>
        </authorList>
    </citation>
    <scope>NUCLEOTIDE SEQUENCE</scope>
    <source>
        <strain evidence="1">Ch08T</strain>
    </source>
</reference>
<evidence type="ECO:0000313" key="1">
    <source>
        <dbReference type="EMBL" id="XBH06679.1"/>
    </source>
</evidence>
<organism evidence="1">
    <name type="scientific">Singulisphaera sp. Ch08</name>
    <dbReference type="NCBI Taxonomy" id="3120278"/>
    <lineage>
        <taxon>Bacteria</taxon>
        <taxon>Pseudomonadati</taxon>
        <taxon>Planctomycetota</taxon>
        <taxon>Planctomycetia</taxon>
        <taxon>Isosphaerales</taxon>
        <taxon>Isosphaeraceae</taxon>
        <taxon>Singulisphaera</taxon>
    </lineage>
</organism>
<dbReference type="CDD" id="cd06355">
    <property type="entry name" value="PBP1_FmdD-like"/>
    <property type="match status" value="1"/>
</dbReference>
<dbReference type="InterPro" id="IPR028082">
    <property type="entry name" value="Peripla_BP_I"/>
</dbReference>